<dbReference type="STRING" id="371731.Rsw2DRAFT_0072"/>
<evidence type="ECO:0000313" key="1">
    <source>
        <dbReference type="EMBL" id="EEW26837.1"/>
    </source>
</evidence>
<dbReference type="Pfam" id="PF10094">
    <property type="entry name" value="DUF2332"/>
    <property type="match status" value="1"/>
</dbReference>
<dbReference type="eggNOG" id="COG4427">
    <property type="taxonomic scope" value="Bacteria"/>
</dbReference>
<accession>C8RW94</accession>
<dbReference type="Proteomes" id="UP000010121">
    <property type="component" value="Unassembled WGS sequence"/>
</dbReference>
<gene>
    <name evidence="1" type="ORF">Rsw2DRAFT_0072</name>
</gene>
<comment type="caution">
    <text evidence="1">The sequence shown here is derived from an EMBL/GenBank/DDBJ whole genome shotgun (WGS) entry which is preliminary data.</text>
</comment>
<evidence type="ECO:0008006" key="3">
    <source>
        <dbReference type="Google" id="ProtNLM"/>
    </source>
</evidence>
<organism evidence="1 2">
    <name type="scientific">Rhodobacter ferrooxidans</name>
    <dbReference type="NCBI Taxonomy" id="371731"/>
    <lineage>
        <taxon>Bacteria</taxon>
        <taxon>Pseudomonadati</taxon>
        <taxon>Pseudomonadota</taxon>
        <taxon>Alphaproteobacteria</taxon>
        <taxon>Rhodobacterales</taxon>
        <taxon>Rhodobacter group</taxon>
        <taxon>Rhodobacter</taxon>
    </lineage>
</organism>
<sequence>MHQQAFLLDWLTRPPQTNEPRRSAVLIAAAHWLTARYHLPLVLSELGASAGVNLIWDAYALALPGRTLGPADPALTLSPDWHGPLPRATPPKVIARAGVDLNPLDPERDRLRLLAYVWADRLTRMDRALHAVARLRPQIERADAVDWLQTRLATPRPGALHLIFHTVAWQYFPAAAQARGTAMLAAAGARATAAAPLAHLAMEADATPGSAALTLHLWPEDRQIALGRADFHGRWLDWQAPPHDAGLAPNAVP</sequence>
<dbReference type="EMBL" id="ACYY01000001">
    <property type="protein sequence ID" value="EEW26837.1"/>
    <property type="molecule type" value="Genomic_DNA"/>
</dbReference>
<dbReference type="AlphaFoldDB" id="C8RW94"/>
<name>C8RW94_9RHOB</name>
<protein>
    <recommendedName>
        <fullName evidence="3">DUF2332 domain-containing protein</fullName>
    </recommendedName>
</protein>
<proteinExistence type="predicted"/>
<reference evidence="1 2" key="1">
    <citation type="submission" date="2009-08" db="EMBL/GenBank/DDBJ databases">
        <title>The draft genome of Rhodobacter sp. SW2.</title>
        <authorList>
            <consortium name="US DOE Joint Genome Institute (JGI-PGF)"/>
            <person name="Lucas S."/>
            <person name="Copeland A."/>
            <person name="Lapidus A."/>
            <person name="Glavina del Rio T."/>
            <person name="Tice H."/>
            <person name="Bruce D."/>
            <person name="Goodwin L."/>
            <person name="Pitluck S."/>
            <person name="Larimer F."/>
            <person name="Land M.L."/>
            <person name="Hauser L."/>
            <person name="Emerson D."/>
        </authorList>
    </citation>
    <scope>NUCLEOTIDE SEQUENCE [LARGE SCALE GENOMIC DNA]</scope>
    <source>
        <strain evidence="1 2">SW2</strain>
    </source>
</reference>
<keyword evidence="2" id="KW-1185">Reference proteome</keyword>
<dbReference type="InterPro" id="IPR011200">
    <property type="entry name" value="UCP012608"/>
</dbReference>
<evidence type="ECO:0000313" key="2">
    <source>
        <dbReference type="Proteomes" id="UP000010121"/>
    </source>
</evidence>
<dbReference type="RefSeq" id="WP_008026891.1">
    <property type="nucleotide sequence ID" value="NZ_ACYY01000001.1"/>
</dbReference>